<comment type="caution">
    <text evidence="1">The sequence shown here is derived from an EMBL/GenBank/DDBJ whole genome shotgun (WGS) entry which is preliminary data.</text>
</comment>
<keyword evidence="2" id="KW-1185">Reference proteome</keyword>
<sequence>MAPSPLSFESAALICDLLSVRRSLTLEQLVALLPELTWNQVFTTVDDLSRRGEIILFRRGFTYEVEWSAVRPKALSCVG</sequence>
<proteinExistence type="predicted"/>
<accession>A0ABN7LXV9</accession>
<reference evidence="1 2" key="1">
    <citation type="submission" date="2021-02" db="EMBL/GenBank/DDBJ databases">
        <authorList>
            <person name="Han P."/>
        </authorList>
    </citation>
    <scope>NUCLEOTIDE SEQUENCE [LARGE SCALE GENOMIC DNA]</scope>
    <source>
        <strain evidence="1">Candidatus Nitrospira sp. ZN2</strain>
    </source>
</reference>
<name>A0ABN7LXV9_9BACT</name>
<dbReference type="EMBL" id="CAJNBJ010000017">
    <property type="protein sequence ID" value="CAE6774687.1"/>
    <property type="molecule type" value="Genomic_DNA"/>
</dbReference>
<dbReference type="Proteomes" id="UP000675880">
    <property type="component" value="Unassembled WGS sequence"/>
</dbReference>
<evidence type="ECO:0000313" key="2">
    <source>
        <dbReference type="Proteomes" id="UP000675880"/>
    </source>
</evidence>
<organism evidence="1 2">
    <name type="scientific">Nitrospira defluvii</name>
    <dbReference type="NCBI Taxonomy" id="330214"/>
    <lineage>
        <taxon>Bacteria</taxon>
        <taxon>Pseudomonadati</taxon>
        <taxon>Nitrospirota</taxon>
        <taxon>Nitrospiria</taxon>
        <taxon>Nitrospirales</taxon>
        <taxon>Nitrospiraceae</taxon>
        <taxon>Nitrospira</taxon>
    </lineage>
</organism>
<evidence type="ECO:0000313" key="1">
    <source>
        <dbReference type="EMBL" id="CAE6774687.1"/>
    </source>
</evidence>
<evidence type="ECO:0008006" key="3">
    <source>
        <dbReference type="Google" id="ProtNLM"/>
    </source>
</evidence>
<protein>
    <recommendedName>
        <fullName evidence="3">DprA winged helix domain-containing protein</fullName>
    </recommendedName>
</protein>
<gene>
    <name evidence="1" type="ORF">NSPZN2_40461</name>
</gene>
<dbReference type="RefSeq" id="WP_213043271.1">
    <property type="nucleotide sequence ID" value="NZ_CAJNBJ010000017.1"/>
</dbReference>